<comment type="caution">
    <text evidence="1">The sequence shown here is derived from an EMBL/GenBank/DDBJ whole genome shotgun (WGS) entry which is preliminary data.</text>
</comment>
<gene>
    <name evidence="1" type="ORF">Tci_932565</name>
</gene>
<protein>
    <submittedName>
        <fullName evidence="1">Uncharacterized protein</fullName>
    </submittedName>
</protein>
<organism evidence="1">
    <name type="scientific">Tanacetum cinerariifolium</name>
    <name type="common">Dalmatian daisy</name>
    <name type="synonym">Chrysanthemum cinerariifolium</name>
    <dbReference type="NCBI Taxonomy" id="118510"/>
    <lineage>
        <taxon>Eukaryota</taxon>
        <taxon>Viridiplantae</taxon>
        <taxon>Streptophyta</taxon>
        <taxon>Embryophyta</taxon>
        <taxon>Tracheophyta</taxon>
        <taxon>Spermatophyta</taxon>
        <taxon>Magnoliopsida</taxon>
        <taxon>eudicotyledons</taxon>
        <taxon>Gunneridae</taxon>
        <taxon>Pentapetalae</taxon>
        <taxon>asterids</taxon>
        <taxon>campanulids</taxon>
        <taxon>Asterales</taxon>
        <taxon>Asteraceae</taxon>
        <taxon>Asteroideae</taxon>
        <taxon>Anthemideae</taxon>
        <taxon>Anthemidinae</taxon>
        <taxon>Tanacetum</taxon>
    </lineage>
</organism>
<dbReference type="AlphaFoldDB" id="A0A699XRN2"/>
<dbReference type="EMBL" id="BKCJ011879925">
    <property type="protein sequence ID" value="GFD60596.1"/>
    <property type="molecule type" value="Genomic_DNA"/>
</dbReference>
<evidence type="ECO:0000313" key="1">
    <source>
        <dbReference type="EMBL" id="GFD60596.1"/>
    </source>
</evidence>
<proteinExistence type="predicted"/>
<name>A0A699XRN2_TANCI</name>
<feature type="non-terminal residue" evidence="1">
    <location>
        <position position="53"/>
    </location>
</feature>
<reference evidence="1" key="1">
    <citation type="journal article" date="2019" name="Sci. Rep.">
        <title>Draft genome of Tanacetum cinerariifolium, the natural source of mosquito coil.</title>
        <authorList>
            <person name="Yamashiro T."/>
            <person name="Shiraishi A."/>
            <person name="Satake H."/>
            <person name="Nakayama K."/>
        </authorList>
    </citation>
    <scope>NUCLEOTIDE SEQUENCE</scope>
</reference>
<sequence>MIAVDEDEFLEVGAQLEIHRSILHDHTQCLDALLPILFEGYDRDFREFIQGRG</sequence>
<accession>A0A699XRN2</accession>